<evidence type="ECO:0000313" key="3">
    <source>
        <dbReference type="EMBL" id="VVE44409.1"/>
    </source>
</evidence>
<dbReference type="PANTHER" id="PTHR43689">
    <property type="entry name" value="HYDROLASE"/>
    <property type="match status" value="1"/>
</dbReference>
<dbReference type="EMBL" id="CABPSK010000004">
    <property type="protein sequence ID" value="VVE44409.1"/>
    <property type="molecule type" value="Genomic_DNA"/>
</dbReference>
<evidence type="ECO:0000256" key="1">
    <source>
        <dbReference type="ARBA" id="ARBA00022801"/>
    </source>
</evidence>
<dbReference type="InterPro" id="IPR029058">
    <property type="entry name" value="AB_hydrolase_fold"/>
</dbReference>
<evidence type="ECO:0000313" key="4">
    <source>
        <dbReference type="Proteomes" id="UP000366945"/>
    </source>
</evidence>
<sequence>MSVLTEASTSRFVTIDAPGLEQFTIHYNEAGTGPALVMLHGGGPGASGWSNYYRNIEPLVAAGFRVILMDCPGFNKSGEIVSDVQRGLLNARAVKGLLDALDIRVAHLVGNSLGGATALNFALEFPERLDRLVLMGPAGMGHSLVQPNPQEGIRKMFKLYTAPSYENFVDMLDVFVYDPSAITEELRRGRWDNIAAYPSHLRNFVDSVKQAPVTSWDVSSQIHRIKHKTLVTWGRDDRFVPIDNGLKLLQGLADAQLHVFSRCGHWAQWEHADAFNRLVTDFLSAPTSAA</sequence>
<accession>A0A5E4Y6U6</accession>
<gene>
    <name evidence="3" type="ORF">PPN31114_04331</name>
</gene>
<reference evidence="3 4" key="1">
    <citation type="submission" date="2019-08" db="EMBL/GenBank/DDBJ databases">
        <authorList>
            <person name="Peeters C."/>
        </authorList>
    </citation>
    <scope>NUCLEOTIDE SEQUENCE [LARGE SCALE GENOMIC DNA]</scope>
    <source>
        <strain evidence="3 4">LMG 31114</strain>
    </source>
</reference>
<dbReference type="SUPFAM" id="SSF53474">
    <property type="entry name" value="alpha/beta-Hydrolases"/>
    <property type="match status" value="1"/>
</dbReference>
<dbReference type="InterPro" id="IPR017727">
    <property type="entry name" value="HOPD_hydrolase_BphD"/>
</dbReference>
<dbReference type="PRINTS" id="PR00111">
    <property type="entry name" value="ABHYDROLASE"/>
</dbReference>
<feature type="domain" description="AB hydrolase-1" evidence="2">
    <location>
        <begin position="34"/>
        <end position="272"/>
    </location>
</feature>
<dbReference type="NCBIfam" id="TIGR03343">
    <property type="entry name" value="biphenyl_bphD"/>
    <property type="match status" value="1"/>
</dbReference>
<proteinExistence type="predicted"/>
<dbReference type="PANTHER" id="PTHR43689:SF8">
    <property type="entry name" value="ALPHA_BETA-HYDROLASES SUPERFAMILY PROTEIN"/>
    <property type="match status" value="1"/>
</dbReference>
<dbReference type="RefSeq" id="WP_150681526.1">
    <property type="nucleotide sequence ID" value="NZ_CABPSK010000004.1"/>
</dbReference>
<dbReference type="GeneID" id="300406317"/>
<evidence type="ECO:0000259" key="2">
    <source>
        <dbReference type="Pfam" id="PF00561"/>
    </source>
</evidence>
<dbReference type="OrthoDB" id="9799989at2"/>
<dbReference type="Pfam" id="PF00561">
    <property type="entry name" value="Abhydrolase_1"/>
    <property type="match status" value="1"/>
</dbReference>
<protein>
    <submittedName>
        <fullName evidence="3">2-hydroxy-6-oxo-6-phenylhexa-2,4-dienoate hydrolase</fullName>
    </submittedName>
</protein>
<keyword evidence="1 3" id="KW-0378">Hydrolase</keyword>
<organism evidence="3 4">
    <name type="scientific">Pandoraea pneumonica</name>
    <dbReference type="NCBI Taxonomy" id="2508299"/>
    <lineage>
        <taxon>Bacteria</taxon>
        <taxon>Pseudomonadati</taxon>
        <taxon>Pseudomonadota</taxon>
        <taxon>Betaproteobacteria</taxon>
        <taxon>Burkholderiales</taxon>
        <taxon>Burkholderiaceae</taxon>
        <taxon>Pandoraea</taxon>
    </lineage>
</organism>
<dbReference type="Proteomes" id="UP000366945">
    <property type="component" value="Unassembled WGS sequence"/>
</dbReference>
<keyword evidence="4" id="KW-1185">Reference proteome</keyword>
<name>A0A5E4Y6U6_9BURK</name>
<dbReference type="GO" id="GO:0016823">
    <property type="term" value="F:hydrolase activity, acting on acid carbon-carbon bonds, in ketonic substances"/>
    <property type="evidence" value="ECO:0007669"/>
    <property type="project" value="InterPro"/>
</dbReference>
<dbReference type="Gene3D" id="3.40.50.1820">
    <property type="entry name" value="alpha/beta hydrolase"/>
    <property type="match status" value="1"/>
</dbReference>
<dbReference type="InterPro" id="IPR000073">
    <property type="entry name" value="AB_hydrolase_1"/>
</dbReference>
<dbReference type="AlphaFoldDB" id="A0A5E4Y6U6"/>